<feature type="compositionally biased region" description="Polar residues" evidence="1">
    <location>
        <begin position="204"/>
        <end position="220"/>
    </location>
</feature>
<dbReference type="EMBL" id="PNEN01000196">
    <property type="protein sequence ID" value="PPJ60837.1"/>
    <property type="molecule type" value="Genomic_DNA"/>
</dbReference>
<evidence type="ECO:0000313" key="3">
    <source>
        <dbReference type="Proteomes" id="UP000237631"/>
    </source>
</evidence>
<dbReference type="AlphaFoldDB" id="A0A2S6CM81"/>
<sequence>MTKDLNDYQPVPDYSKAGPFWVQAAYERDRLQKRFDAHQEHLQKKQALQMRRDQFLRDAWEKRTGQKLGRKDAEDAGEGEGASRRALMAGEVRVKMENENENETAQAVQEERPRQCRGQKRAREEEEEARDGASNVGLPQTSRRNGPSALPPYPGPKPISSNDAGSNLSTLRQQQHNGVLGAAVLPPPPMRAPLHVPPSHYTALRTTANPHQQSSSSRLHTSLPGPNASHHPFSPGVKDGQR</sequence>
<name>A0A2S6CM81_9PEZI</name>
<protein>
    <submittedName>
        <fullName evidence="2">Uncharacterized protein</fullName>
    </submittedName>
</protein>
<comment type="caution">
    <text evidence="2">The sequence shown here is derived from an EMBL/GenBank/DDBJ whole genome shotgun (WGS) entry which is preliminary data.</text>
</comment>
<gene>
    <name evidence="2" type="ORF">CBER1_11591</name>
</gene>
<feature type="region of interest" description="Disordered" evidence="1">
    <location>
        <begin position="60"/>
        <end position="242"/>
    </location>
</feature>
<evidence type="ECO:0000256" key="1">
    <source>
        <dbReference type="SAM" id="MobiDB-lite"/>
    </source>
</evidence>
<accession>A0A2S6CM81</accession>
<proteinExistence type="predicted"/>
<dbReference type="OrthoDB" id="3644611at2759"/>
<feature type="compositionally biased region" description="Polar residues" evidence="1">
    <location>
        <begin position="159"/>
        <end position="177"/>
    </location>
</feature>
<organism evidence="2 3">
    <name type="scientific">Cercospora berteroae</name>
    <dbReference type="NCBI Taxonomy" id="357750"/>
    <lineage>
        <taxon>Eukaryota</taxon>
        <taxon>Fungi</taxon>
        <taxon>Dikarya</taxon>
        <taxon>Ascomycota</taxon>
        <taxon>Pezizomycotina</taxon>
        <taxon>Dothideomycetes</taxon>
        <taxon>Dothideomycetidae</taxon>
        <taxon>Mycosphaerellales</taxon>
        <taxon>Mycosphaerellaceae</taxon>
        <taxon>Cercospora</taxon>
    </lineage>
</organism>
<feature type="compositionally biased region" description="Basic and acidic residues" evidence="1">
    <location>
        <begin position="60"/>
        <end position="74"/>
    </location>
</feature>
<dbReference type="Proteomes" id="UP000237631">
    <property type="component" value="Unassembled WGS sequence"/>
</dbReference>
<keyword evidence="3" id="KW-1185">Reference proteome</keyword>
<reference evidence="3" key="1">
    <citation type="journal article" date="2017" name="bioRxiv">
        <title>Conservation of a gene cluster reveals novel cercosporin biosynthetic mechanisms and extends production to the genus Colletotrichum.</title>
        <authorList>
            <person name="de Jonge R."/>
            <person name="Ebert M.K."/>
            <person name="Huitt-Roehl C.R."/>
            <person name="Pal P."/>
            <person name="Suttle J.C."/>
            <person name="Spanner R.E."/>
            <person name="Neubauer J.D."/>
            <person name="Jurick W.M.II."/>
            <person name="Stott K.A."/>
            <person name="Secor G.A."/>
            <person name="Thomma B.P.H.J."/>
            <person name="Van de Peer Y."/>
            <person name="Townsend C.A."/>
            <person name="Bolton M.D."/>
        </authorList>
    </citation>
    <scope>NUCLEOTIDE SEQUENCE [LARGE SCALE GENOMIC DNA]</scope>
    <source>
        <strain evidence="3">CBS538.71</strain>
    </source>
</reference>
<evidence type="ECO:0000313" key="2">
    <source>
        <dbReference type="EMBL" id="PPJ60837.1"/>
    </source>
</evidence>